<dbReference type="PANTHER" id="PTHR30309:SF0">
    <property type="entry name" value="GLYCEROL-3-PHOSPHATE ACYLTRANSFERASE-RELATED"/>
    <property type="match status" value="1"/>
</dbReference>
<evidence type="ECO:0000256" key="1">
    <source>
        <dbReference type="ARBA" id="ARBA00022475"/>
    </source>
</evidence>
<dbReference type="GO" id="GO:0008654">
    <property type="term" value="P:phospholipid biosynthetic process"/>
    <property type="evidence" value="ECO:0007669"/>
    <property type="project" value="UniProtKB-KW"/>
</dbReference>
<dbReference type="GO" id="GO:0043772">
    <property type="term" value="F:acyl-phosphate glycerol-3-phosphate acyltransferase activity"/>
    <property type="evidence" value="ECO:0007669"/>
    <property type="project" value="InterPro"/>
</dbReference>
<dbReference type="EMBL" id="CASHTH010001700">
    <property type="protein sequence ID" value="CAI8018645.1"/>
    <property type="molecule type" value="Genomic_DNA"/>
</dbReference>
<keyword evidence="9" id="KW-1208">Phospholipid metabolism</keyword>
<dbReference type="AlphaFoldDB" id="A0AA35RVQ9"/>
<feature type="transmembrane region" description="Helical" evidence="10">
    <location>
        <begin position="6"/>
        <end position="24"/>
    </location>
</feature>
<protein>
    <submittedName>
        <fullName evidence="11">Glycerol-3-phosphate acyltransferase 4</fullName>
    </submittedName>
</protein>
<evidence type="ECO:0000256" key="4">
    <source>
        <dbReference type="ARBA" id="ARBA00022692"/>
    </source>
</evidence>
<dbReference type="HAMAP" id="MF_01043">
    <property type="entry name" value="PlsY"/>
    <property type="match status" value="1"/>
</dbReference>
<comment type="caution">
    <text evidence="11">The sequence shown here is derived from an EMBL/GenBank/DDBJ whole genome shotgun (WGS) entry which is preliminary data.</text>
</comment>
<organism evidence="11 12">
    <name type="scientific">Geodia barretti</name>
    <name type="common">Barrett's horny sponge</name>
    <dbReference type="NCBI Taxonomy" id="519541"/>
    <lineage>
        <taxon>Eukaryota</taxon>
        <taxon>Metazoa</taxon>
        <taxon>Porifera</taxon>
        <taxon>Demospongiae</taxon>
        <taxon>Heteroscleromorpha</taxon>
        <taxon>Tetractinellida</taxon>
        <taxon>Astrophorina</taxon>
        <taxon>Geodiidae</taxon>
        <taxon>Geodia</taxon>
    </lineage>
</organism>
<dbReference type="InterPro" id="IPR003811">
    <property type="entry name" value="G3P_acylTferase_PlsY"/>
</dbReference>
<evidence type="ECO:0000313" key="11">
    <source>
        <dbReference type="EMBL" id="CAI8018645.1"/>
    </source>
</evidence>
<proteinExistence type="inferred from homology"/>
<accession>A0AA35RVQ9</accession>
<dbReference type="PANTHER" id="PTHR30309">
    <property type="entry name" value="INNER MEMBRANE PROTEIN YGIH"/>
    <property type="match status" value="1"/>
</dbReference>
<evidence type="ECO:0000256" key="2">
    <source>
        <dbReference type="ARBA" id="ARBA00022516"/>
    </source>
</evidence>
<dbReference type="SMART" id="SM01207">
    <property type="entry name" value="G3P_acyltransf"/>
    <property type="match status" value="1"/>
</dbReference>
<dbReference type="Pfam" id="PF02660">
    <property type="entry name" value="G3P_acyltransf"/>
    <property type="match status" value="1"/>
</dbReference>
<keyword evidence="6" id="KW-0443">Lipid metabolism</keyword>
<reference evidence="11" key="1">
    <citation type="submission" date="2023-03" db="EMBL/GenBank/DDBJ databases">
        <authorList>
            <person name="Steffen K."/>
            <person name="Cardenas P."/>
        </authorList>
    </citation>
    <scope>NUCLEOTIDE SEQUENCE</scope>
</reference>
<evidence type="ECO:0000256" key="9">
    <source>
        <dbReference type="ARBA" id="ARBA00023264"/>
    </source>
</evidence>
<evidence type="ECO:0000256" key="6">
    <source>
        <dbReference type="ARBA" id="ARBA00023098"/>
    </source>
</evidence>
<gene>
    <name evidence="11" type="ORF">GBAR_LOCUS11290</name>
</gene>
<feature type="transmembrane region" description="Helical" evidence="10">
    <location>
        <begin position="96"/>
        <end position="115"/>
    </location>
</feature>
<keyword evidence="5 10" id="KW-1133">Transmembrane helix</keyword>
<keyword evidence="8" id="KW-0594">Phospholipid biosynthesis</keyword>
<evidence type="ECO:0000256" key="5">
    <source>
        <dbReference type="ARBA" id="ARBA00022989"/>
    </source>
</evidence>
<keyword evidence="12" id="KW-1185">Reference proteome</keyword>
<evidence type="ECO:0000313" key="12">
    <source>
        <dbReference type="Proteomes" id="UP001174909"/>
    </source>
</evidence>
<evidence type="ECO:0000256" key="10">
    <source>
        <dbReference type="SAM" id="Phobius"/>
    </source>
</evidence>
<dbReference type="GO" id="GO:0005886">
    <property type="term" value="C:plasma membrane"/>
    <property type="evidence" value="ECO:0007669"/>
    <property type="project" value="InterPro"/>
</dbReference>
<keyword evidence="3" id="KW-0808">Transferase</keyword>
<feature type="transmembrane region" description="Helical" evidence="10">
    <location>
        <begin position="127"/>
        <end position="153"/>
    </location>
</feature>
<keyword evidence="7 10" id="KW-0472">Membrane</keyword>
<keyword evidence="1" id="KW-1003">Cell membrane</keyword>
<keyword evidence="11" id="KW-0012">Acyltransferase</keyword>
<evidence type="ECO:0000256" key="3">
    <source>
        <dbReference type="ARBA" id="ARBA00022679"/>
    </source>
</evidence>
<feature type="transmembrane region" description="Helical" evidence="10">
    <location>
        <begin position="160"/>
        <end position="180"/>
    </location>
</feature>
<sequence>MAIALTLVVIGYFVGSVSPSYMLVRRRLGRDIRQLGDGNAGAENVSRLVGLRPAIAVAAFDISKGLAVVLVTRGITPANQGDNSWETQISWEGLRCGLMVAAGAAAIIGHSWSVYLKGAGGRGAATAVGALFGMITLPALLVMFPAFALMWYFRSTTWGLASFFVGTVSLTVFLGYFGLLGYSLTWVPYVVTLPALVGVIHVLSLKRSPARAAAFSEK</sequence>
<feature type="transmembrane region" description="Helical" evidence="10">
    <location>
        <begin position="186"/>
        <end position="205"/>
    </location>
</feature>
<keyword evidence="4 10" id="KW-0812">Transmembrane</keyword>
<evidence type="ECO:0000256" key="7">
    <source>
        <dbReference type="ARBA" id="ARBA00023136"/>
    </source>
</evidence>
<keyword evidence="2" id="KW-0444">Lipid biosynthesis</keyword>
<dbReference type="Proteomes" id="UP001174909">
    <property type="component" value="Unassembled WGS sequence"/>
</dbReference>
<evidence type="ECO:0000256" key="8">
    <source>
        <dbReference type="ARBA" id="ARBA00023209"/>
    </source>
</evidence>
<name>A0AA35RVQ9_GEOBA</name>